<evidence type="ECO:0000256" key="3">
    <source>
        <dbReference type="SAM" id="Phobius"/>
    </source>
</evidence>
<reference evidence="5 6" key="1">
    <citation type="submission" date="2018-06" db="EMBL/GenBank/DDBJ databases">
        <title>Genomic Encyclopedia of Archaeal and Bacterial Type Strains, Phase II (KMG-II): from individual species to whole genera.</title>
        <authorList>
            <person name="Goeker M."/>
        </authorList>
    </citation>
    <scope>NUCLEOTIDE SEQUENCE [LARGE SCALE GENOMIC DNA]</scope>
    <source>
        <strain evidence="5 6">ATCC BAA-1881</strain>
    </source>
</reference>
<accession>A0A326UDG9</accession>
<dbReference type="SUPFAM" id="SSF52151">
    <property type="entry name" value="FabD/lysophospholipase-like"/>
    <property type="match status" value="1"/>
</dbReference>
<evidence type="ECO:0000313" key="5">
    <source>
        <dbReference type="EMBL" id="PZW27446.1"/>
    </source>
</evidence>
<keyword evidence="3" id="KW-1133">Transmembrane helix</keyword>
<evidence type="ECO:0000313" key="6">
    <source>
        <dbReference type="Proteomes" id="UP000248806"/>
    </source>
</evidence>
<keyword evidence="3" id="KW-0812">Transmembrane</keyword>
<sequence>MRPLQKCDLVMKGGITSGIVYPPVILQLKDRYILRKIGGTSAGAIAATIAAAAEYCRDQGGFEYVEKMGQWLGSGRNLRNLFQPERETRPLMTIVDAFFPPVAPSATADKKQRPPRRLWSGVWRLFFLWWVRYPVLSRGVLFGLVGGMLLAGLCALIVLGLISLFDRSGALWHQTVFWSVWLVLGLVFGLVGLQIGGILHALRQLPQHGYGICSGYSPSGDERVLMNWLARCLDGMLAGGRETVLTFGDLKRNRGRRDEAGKPESIELSMVTTNLSQGRPYVLPNELKGFIFCADEMRRYFPEPIVAHMVQYAGRFDGDNELSALALPEGYHFLPEKEQLPVLVAMRLSLSFPLLLSALPFYTIRSSALQELLRGDRERLEPADLQQNWFSDGGICSNFPIEFFDSWFPHYPTFGINLLSLSKEHFVKMDQGSPRRRLRRQLFSALDHRPNRKTLLDERDDVHLPHPQELQDPEWNELEGIDSFLSAVIGTGLGYRDTLQAALPSYRERIVQIRLSDDEGGMNLNMPPATIKAIVEKGRRAGQLLTEFDMEQHRWVRFQVLMAQLEQNLSAMNEAMHEDEMRQLFREVWSSPDFPYQRLRPWCENAETRLMELHELVSHWRKLAAERGVAYHFSDEQTPRPRPVMRLTTEL</sequence>
<feature type="transmembrane region" description="Helical" evidence="3">
    <location>
        <begin position="141"/>
        <end position="164"/>
    </location>
</feature>
<feature type="active site" description="Nucleophile" evidence="2">
    <location>
        <position position="41"/>
    </location>
</feature>
<feature type="short sequence motif" description="DGA/G" evidence="2">
    <location>
        <begin position="392"/>
        <end position="394"/>
    </location>
</feature>
<proteinExistence type="predicted"/>
<comment type="caution">
    <text evidence="5">The sequence shown here is derived from an EMBL/GenBank/DDBJ whole genome shotgun (WGS) entry which is preliminary data.</text>
</comment>
<dbReference type="OrthoDB" id="9770965at2"/>
<gene>
    <name evidence="5" type="ORF">EI42_03532</name>
</gene>
<dbReference type="Proteomes" id="UP000248806">
    <property type="component" value="Unassembled WGS sequence"/>
</dbReference>
<keyword evidence="3" id="KW-0472">Membrane</keyword>
<keyword evidence="6" id="KW-1185">Reference proteome</keyword>
<evidence type="ECO:0000256" key="1">
    <source>
        <dbReference type="ARBA" id="ARBA00023098"/>
    </source>
</evidence>
<keyword evidence="2" id="KW-0378">Hydrolase</keyword>
<dbReference type="GO" id="GO:0016042">
    <property type="term" value="P:lipid catabolic process"/>
    <property type="evidence" value="ECO:0007669"/>
    <property type="project" value="UniProtKB-UniRule"/>
</dbReference>
<dbReference type="Gene3D" id="3.40.1090.10">
    <property type="entry name" value="Cytosolic phospholipase A2 catalytic domain"/>
    <property type="match status" value="2"/>
</dbReference>
<dbReference type="EMBL" id="QKUF01000012">
    <property type="protein sequence ID" value="PZW27446.1"/>
    <property type="molecule type" value="Genomic_DNA"/>
</dbReference>
<dbReference type="PROSITE" id="PS51635">
    <property type="entry name" value="PNPLA"/>
    <property type="match status" value="1"/>
</dbReference>
<evidence type="ECO:0000256" key="2">
    <source>
        <dbReference type="PROSITE-ProRule" id="PRU01161"/>
    </source>
</evidence>
<dbReference type="RefSeq" id="WP_111323892.1">
    <property type="nucleotide sequence ID" value="NZ_BIFX01000001.1"/>
</dbReference>
<protein>
    <submittedName>
        <fullName evidence="5">Patatin-like phospholipase</fullName>
    </submittedName>
</protein>
<feature type="short sequence motif" description="GXSXG" evidence="2">
    <location>
        <begin position="39"/>
        <end position="43"/>
    </location>
</feature>
<dbReference type="InterPro" id="IPR002641">
    <property type="entry name" value="PNPLA_dom"/>
</dbReference>
<dbReference type="AlphaFoldDB" id="A0A326UDG9"/>
<dbReference type="InterPro" id="IPR016035">
    <property type="entry name" value="Acyl_Trfase/lysoPLipase"/>
</dbReference>
<feature type="transmembrane region" description="Helical" evidence="3">
    <location>
        <begin position="176"/>
        <end position="199"/>
    </location>
</feature>
<keyword evidence="2" id="KW-0442">Lipid degradation</keyword>
<feature type="active site" description="Proton acceptor" evidence="2">
    <location>
        <position position="392"/>
    </location>
</feature>
<organism evidence="5 6">
    <name type="scientific">Thermosporothrix hazakensis</name>
    <dbReference type="NCBI Taxonomy" id="644383"/>
    <lineage>
        <taxon>Bacteria</taxon>
        <taxon>Bacillati</taxon>
        <taxon>Chloroflexota</taxon>
        <taxon>Ktedonobacteria</taxon>
        <taxon>Ktedonobacterales</taxon>
        <taxon>Thermosporotrichaceae</taxon>
        <taxon>Thermosporothrix</taxon>
    </lineage>
</organism>
<name>A0A326UDG9_THEHA</name>
<comment type="caution">
    <text evidence="2">Lacks conserved residue(s) required for the propagation of feature annotation.</text>
</comment>
<evidence type="ECO:0000259" key="4">
    <source>
        <dbReference type="PROSITE" id="PS51635"/>
    </source>
</evidence>
<keyword evidence="1 2" id="KW-0443">Lipid metabolism</keyword>
<dbReference type="GO" id="GO:0016787">
    <property type="term" value="F:hydrolase activity"/>
    <property type="evidence" value="ECO:0007669"/>
    <property type="project" value="UniProtKB-UniRule"/>
</dbReference>
<feature type="domain" description="PNPLA" evidence="4">
    <location>
        <begin position="9"/>
        <end position="405"/>
    </location>
</feature>